<gene>
    <name evidence="10" type="ORF">Goshw_025997</name>
</gene>
<feature type="non-terminal residue" evidence="10">
    <location>
        <position position="324"/>
    </location>
</feature>
<dbReference type="InterPro" id="IPR000743">
    <property type="entry name" value="Glyco_hydro_28"/>
</dbReference>
<dbReference type="GO" id="GO:0005975">
    <property type="term" value="P:carbohydrate metabolic process"/>
    <property type="evidence" value="ECO:0007669"/>
    <property type="project" value="InterPro"/>
</dbReference>
<evidence type="ECO:0000256" key="3">
    <source>
        <dbReference type="ARBA" id="ARBA00022512"/>
    </source>
</evidence>
<comment type="similarity">
    <text evidence="2 9">Belongs to the glycosyl hydrolase 28 family.</text>
</comment>
<evidence type="ECO:0000256" key="9">
    <source>
        <dbReference type="RuleBase" id="RU361169"/>
    </source>
</evidence>
<dbReference type="InterPro" id="IPR012334">
    <property type="entry name" value="Pectin_lyas_fold"/>
</dbReference>
<keyword evidence="3" id="KW-0134">Cell wall</keyword>
<evidence type="ECO:0000256" key="1">
    <source>
        <dbReference type="ARBA" id="ARBA00004191"/>
    </source>
</evidence>
<evidence type="ECO:0000313" key="11">
    <source>
        <dbReference type="Proteomes" id="UP000593576"/>
    </source>
</evidence>
<evidence type="ECO:0000256" key="4">
    <source>
        <dbReference type="ARBA" id="ARBA00022525"/>
    </source>
</evidence>
<protein>
    <recommendedName>
        <fullName evidence="12">Polygalacturonase</fullName>
    </recommendedName>
</protein>
<keyword evidence="6 9" id="KW-0326">Glycosidase</keyword>
<dbReference type="SUPFAM" id="SSF51126">
    <property type="entry name" value="Pectin lyase-like"/>
    <property type="match status" value="1"/>
</dbReference>
<keyword evidence="4" id="KW-0964">Secreted</keyword>
<proteinExistence type="inferred from homology"/>
<evidence type="ECO:0000256" key="5">
    <source>
        <dbReference type="ARBA" id="ARBA00022801"/>
    </source>
</evidence>
<dbReference type="AlphaFoldDB" id="A0A7J9N1V1"/>
<dbReference type="Gene3D" id="2.160.20.10">
    <property type="entry name" value="Single-stranded right-handed beta-helix, Pectin lyase-like"/>
    <property type="match status" value="2"/>
</dbReference>
<evidence type="ECO:0008006" key="12">
    <source>
        <dbReference type="Google" id="ProtNLM"/>
    </source>
</evidence>
<comment type="caution">
    <text evidence="10">The sequence shown here is derived from an EMBL/GenBank/DDBJ whole genome shotgun (WGS) entry which is preliminary data.</text>
</comment>
<keyword evidence="11" id="KW-1185">Reference proteome</keyword>
<name>A0A7J9N1V1_GOSSC</name>
<evidence type="ECO:0000313" key="10">
    <source>
        <dbReference type="EMBL" id="MBA0877067.1"/>
    </source>
</evidence>
<keyword evidence="5 9" id="KW-0378">Hydrolase</keyword>
<evidence type="ECO:0000256" key="8">
    <source>
        <dbReference type="PROSITE-ProRule" id="PRU10052"/>
    </source>
</evidence>
<organism evidence="10 11">
    <name type="scientific">Gossypium schwendimanii</name>
    <name type="common">Cotton</name>
    <dbReference type="NCBI Taxonomy" id="34291"/>
    <lineage>
        <taxon>Eukaryota</taxon>
        <taxon>Viridiplantae</taxon>
        <taxon>Streptophyta</taxon>
        <taxon>Embryophyta</taxon>
        <taxon>Tracheophyta</taxon>
        <taxon>Spermatophyta</taxon>
        <taxon>Magnoliopsida</taxon>
        <taxon>eudicotyledons</taxon>
        <taxon>Gunneridae</taxon>
        <taxon>Pentapetalae</taxon>
        <taxon>rosids</taxon>
        <taxon>malvids</taxon>
        <taxon>Malvales</taxon>
        <taxon>Malvaceae</taxon>
        <taxon>Malvoideae</taxon>
        <taxon>Gossypium</taxon>
    </lineage>
</organism>
<evidence type="ECO:0000256" key="7">
    <source>
        <dbReference type="ARBA" id="ARBA00023316"/>
    </source>
</evidence>
<dbReference type="PROSITE" id="PS00502">
    <property type="entry name" value="POLYGALACTURONASE"/>
    <property type="match status" value="1"/>
</dbReference>
<evidence type="ECO:0000256" key="6">
    <source>
        <dbReference type="ARBA" id="ARBA00023295"/>
    </source>
</evidence>
<dbReference type="InterPro" id="IPR006626">
    <property type="entry name" value="PbH1"/>
</dbReference>
<reference evidence="10 11" key="1">
    <citation type="journal article" date="2019" name="Genome Biol. Evol.">
        <title>Insights into the evolution of the New World diploid cottons (Gossypium, subgenus Houzingenia) based on genome sequencing.</title>
        <authorList>
            <person name="Grover C.E."/>
            <person name="Arick M.A. 2nd"/>
            <person name="Thrash A."/>
            <person name="Conover J.L."/>
            <person name="Sanders W.S."/>
            <person name="Peterson D.G."/>
            <person name="Frelichowski J.E."/>
            <person name="Scheffler J.A."/>
            <person name="Scheffler B.E."/>
            <person name="Wendel J.F."/>
        </authorList>
    </citation>
    <scope>NUCLEOTIDE SEQUENCE [LARGE SCALE GENOMIC DNA]</scope>
    <source>
        <strain evidence="10">1</strain>
        <tissue evidence="10">Leaf</tissue>
    </source>
</reference>
<dbReference type="OrthoDB" id="935959at2759"/>
<dbReference type="Pfam" id="PF00295">
    <property type="entry name" value="Glyco_hydro_28"/>
    <property type="match status" value="2"/>
</dbReference>
<evidence type="ECO:0000256" key="2">
    <source>
        <dbReference type="ARBA" id="ARBA00008834"/>
    </source>
</evidence>
<dbReference type="PANTHER" id="PTHR31375">
    <property type="match status" value="1"/>
</dbReference>
<dbReference type="GO" id="GO:0071555">
    <property type="term" value="P:cell wall organization"/>
    <property type="evidence" value="ECO:0007669"/>
    <property type="project" value="UniProtKB-KW"/>
</dbReference>
<comment type="subcellular location">
    <subcellularLocation>
        <location evidence="1">Secreted</location>
        <location evidence="1">Cell wall</location>
    </subcellularLocation>
</comment>
<dbReference type="SMART" id="SM00710">
    <property type="entry name" value="PbH1"/>
    <property type="match status" value="4"/>
</dbReference>
<sequence>HVVAKFGTKADGKTDLSKASSIALNFPILDAWKEVCASVTPSTVVIPKGTYLFTKVNLKGPCKALIEINVQGTIQAPADPSAFKDLNWVRFYSIENFKMSGGGIFDGQGCIAYEKNKDPHNNVFHGVNIIGCDIKTSDDCISIGDGTKNMNIKEITCGPGHGISIGSLGKFPNEEPVEGIKVSNCTIINTLNGARIKTWAGESLGIVSDIHFEDIIMNNVSSPILIDQKYCPWSKCKINEESKVKLSNISFKNIRGTSALPEAVKFICSDSLPCQNVELANIDIKHTRVEPATSQCLNVKPITSGKLNLTPCSSPVPKTLSATA</sequence>
<accession>A0A7J9N1V1</accession>
<dbReference type="GO" id="GO:0004650">
    <property type="term" value="F:polygalacturonase activity"/>
    <property type="evidence" value="ECO:0007669"/>
    <property type="project" value="InterPro"/>
</dbReference>
<dbReference type="InterPro" id="IPR011050">
    <property type="entry name" value="Pectin_lyase_fold/virulence"/>
</dbReference>
<feature type="active site" evidence="8">
    <location>
        <position position="161"/>
    </location>
</feature>
<dbReference type="Proteomes" id="UP000593576">
    <property type="component" value="Unassembled WGS sequence"/>
</dbReference>
<keyword evidence="7" id="KW-0961">Cell wall biogenesis/degradation</keyword>
<dbReference type="EMBL" id="JABFAF010267029">
    <property type="protein sequence ID" value="MBA0877067.1"/>
    <property type="molecule type" value="Genomic_DNA"/>
</dbReference>